<evidence type="ECO:0000259" key="4">
    <source>
        <dbReference type="Pfam" id="PF08241"/>
    </source>
</evidence>
<dbReference type="CDD" id="cd02440">
    <property type="entry name" value="AdoMet_MTases"/>
    <property type="match status" value="1"/>
</dbReference>
<evidence type="ECO:0000256" key="1">
    <source>
        <dbReference type="ARBA" id="ARBA00008361"/>
    </source>
</evidence>
<dbReference type="Proteomes" id="UP000887540">
    <property type="component" value="Unplaced"/>
</dbReference>
<dbReference type="WBParaSite" id="ACRNAN_scaffold12179.g23978.t1">
    <property type="protein sequence ID" value="ACRNAN_scaffold12179.g23978.t1"/>
    <property type="gene ID" value="ACRNAN_scaffold12179.g23978"/>
</dbReference>
<sequence length="262" mass="29547">MDHAPDLALKVTFDKEAELYNEVRSGYPDVLFDKLIQVTNLTKESSLLEIGPGPGKATKSLAQRGFRITGIELGAQLATLARKVLQDYPNVNIINSSFEDIDLPPHSYDLIYAAAAFHWIQPNVQYTKTHLLLKPGGYLAIWGEGRISDENADRFFYALKELADKYDLFDGHPLPKKLSELEPSDNYDKNLFEVAHFEAFPKTVKLSTEDFVKLIGTYSKYIALDAETKEIFTKELRKMIHDEFGGVVERSCGNILTVLKAK</sequence>
<dbReference type="PANTHER" id="PTHR44942:SF4">
    <property type="entry name" value="METHYLTRANSFERASE TYPE 11 DOMAIN-CONTAINING PROTEIN"/>
    <property type="match status" value="1"/>
</dbReference>
<dbReference type="Gene3D" id="3.40.50.150">
    <property type="entry name" value="Vaccinia Virus protein VP39"/>
    <property type="match status" value="1"/>
</dbReference>
<dbReference type="InterPro" id="IPR013216">
    <property type="entry name" value="Methyltransf_11"/>
</dbReference>
<dbReference type="AlphaFoldDB" id="A0A914CN66"/>
<keyword evidence="2" id="KW-0489">Methyltransferase</keyword>
<dbReference type="GO" id="GO:0008757">
    <property type="term" value="F:S-adenosylmethionine-dependent methyltransferase activity"/>
    <property type="evidence" value="ECO:0007669"/>
    <property type="project" value="InterPro"/>
</dbReference>
<evidence type="ECO:0000313" key="5">
    <source>
        <dbReference type="Proteomes" id="UP000887540"/>
    </source>
</evidence>
<keyword evidence="3" id="KW-0808">Transferase</keyword>
<evidence type="ECO:0000256" key="3">
    <source>
        <dbReference type="ARBA" id="ARBA00022679"/>
    </source>
</evidence>
<name>A0A914CN66_9BILA</name>
<comment type="similarity">
    <text evidence="1">Belongs to the methyltransferase superfamily.</text>
</comment>
<organism evidence="5 6">
    <name type="scientific">Acrobeloides nanus</name>
    <dbReference type="NCBI Taxonomy" id="290746"/>
    <lineage>
        <taxon>Eukaryota</taxon>
        <taxon>Metazoa</taxon>
        <taxon>Ecdysozoa</taxon>
        <taxon>Nematoda</taxon>
        <taxon>Chromadorea</taxon>
        <taxon>Rhabditida</taxon>
        <taxon>Tylenchina</taxon>
        <taxon>Cephalobomorpha</taxon>
        <taxon>Cephaloboidea</taxon>
        <taxon>Cephalobidae</taxon>
        <taxon>Acrobeloides</taxon>
    </lineage>
</organism>
<dbReference type="Pfam" id="PF08241">
    <property type="entry name" value="Methyltransf_11"/>
    <property type="match status" value="1"/>
</dbReference>
<protein>
    <submittedName>
        <fullName evidence="6">Methyltransferase type 11 domain-containing protein</fullName>
    </submittedName>
</protein>
<dbReference type="GO" id="GO:0032259">
    <property type="term" value="P:methylation"/>
    <property type="evidence" value="ECO:0007669"/>
    <property type="project" value="UniProtKB-KW"/>
</dbReference>
<dbReference type="InterPro" id="IPR029063">
    <property type="entry name" value="SAM-dependent_MTases_sf"/>
</dbReference>
<accession>A0A914CN66</accession>
<dbReference type="PANTHER" id="PTHR44942">
    <property type="entry name" value="METHYLTRANSF_11 DOMAIN-CONTAINING PROTEIN"/>
    <property type="match status" value="1"/>
</dbReference>
<evidence type="ECO:0000256" key="2">
    <source>
        <dbReference type="ARBA" id="ARBA00022603"/>
    </source>
</evidence>
<keyword evidence="5" id="KW-1185">Reference proteome</keyword>
<dbReference type="SUPFAM" id="SSF53335">
    <property type="entry name" value="S-adenosyl-L-methionine-dependent methyltransferases"/>
    <property type="match status" value="1"/>
</dbReference>
<proteinExistence type="inferred from homology"/>
<feature type="domain" description="Methyltransferase type 11" evidence="4">
    <location>
        <begin position="48"/>
        <end position="141"/>
    </location>
</feature>
<reference evidence="6" key="1">
    <citation type="submission" date="2022-11" db="UniProtKB">
        <authorList>
            <consortium name="WormBaseParasite"/>
        </authorList>
    </citation>
    <scope>IDENTIFICATION</scope>
</reference>
<evidence type="ECO:0000313" key="6">
    <source>
        <dbReference type="WBParaSite" id="ACRNAN_scaffold12179.g23978.t1"/>
    </source>
</evidence>
<dbReference type="InterPro" id="IPR051052">
    <property type="entry name" value="Diverse_substrate_MTase"/>
</dbReference>